<gene>
    <name evidence="1" type="ORF">DILT_LOCUS13641</name>
</gene>
<dbReference type="EMBL" id="UYRU01071027">
    <property type="protein sequence ID" value="VDN20539.1"/>
    <property type="molecule type" value="Genomic_DNA"/>
</dbReference>
<protein>
    <submittedName>
        <fullName evidence="1">Uncharacterized protein</fullName>
    </submittedName>
</protein>
<name>A0A3P7PLF6_DIBLA</name>
<sequence length="162" mass="18488">MLLSYFSEVIFEAAESLETCVREFPDRHFISVPIKNLYQQAVGVVCWTWLGEKPLSCEARMRVNMITAFMQAAFWELEHCYGAGVVPGQVCCGETEPRVSDAQPAWNYQFLEHILEETSLNLLRDRLRSFPRKVSICITYPYQSFSAISFNGMNGCAVNARL</sequence>
<dbReference type="OrthoDB" id="10440748at2759"/>
<evidence type="ECO:0000313" key="2">
    <source>
        <dbReference type="Proteomes" id="UP000281553"/>
    </source>
</evidence>
<proteinExistence type="predicted"/>
<accession>A0A3P7PLF6</accession>
<organism evidence="1 2">
    <name type="scientific">Dibothriocephalus latus</name>
    <name type="common">Fish tapeworm</name>
    <name type="synonym">Diphyllobothrium latum</name>
    <dbReference type="NCBI Taxonomy" id="60516"/>
    <lineage>
        <taxon>Eukaryota</taxon>
        <taxon>Metazoa</taxon>
        <taxon>Spiralia</taxon>
        <taxon>Lophotrochozoa</taxon>
        <taxon>Platyhelminthes</taxon>
        <taxon>Cestoda</taxon>
        <taxon>Eucestoda</taxon>
        <taxon>Diphyllobothriidea</taxon>
        <taxon>Diphyllobothriidae</taxon>
        <taxon>Dibothriocephalus</taxon>
    </lineage>
</organism>
<evidence type="ECO:0000313" key="1">
    <source>
        <dbReference type="EMBL" id="VDN20539.1"/>
    </source>
</evidence>
<dbReference type="Proteomes" id="UP000281553">
    <property type="component" value="Unassembled WGS sequence"/>
</dbReference>
<reference evidence="1 2" key="1">
    <citation type="submission" date="2018-11" db="EMBL/GenBank/DDBJ databases">
        <authorList>
            <consortium name="Pathogen Informatics"/>
        </authorList>
    </citation>
    <scope>NUCLEOTIDE SEQUENCE [LARGE SCALE GENOMIC DNA]</scope>
</reference>
<keyword evidence="2" id="KW-1185">Reference proteome</keyword>
<dbReference type="AlphaFoldDB" id="A0A3P7PLF6"/>